<dbReference type="PANTHER" id="PTHR43344:SF2">
    <property type="entry name" value="PHOSPHOSERINE PHOSPHATASE"/>
    <property type="match status" value="1"/>
</dbReference>
<dbReference type="Gene3D" id="3.40.50.1000">
    <property type="entry name" value="HAD superfamily/HAD-like"/>
    <property type="match status" value="1"/>
</dbReference>
<evidence type="ECO:0000256" key="8">
    <source>
        <dbReference type="ARBA" id="ARBA00022842"/>
    </source>
</evidence>
<dbReference type="GO" id="GO:0000287">
    <property type="term" value="F:magnesium ion binding"/>
    <property type="evidence" value="ECO:0007669"/>
    <property type="project" value="TreeGrafter"/>
</dbReference>
<proteinExistence type="inferred from homology"/>
<evidence type="ECO:0000256" key="7">
    <source>
        <dbReference type="ARBA" id="ARBA00022801"/>
    </source>
</evidence>
<evidence type="ECO:0000256" key="1">
    <source>
        <dbReference type="ARBA" id="ARBA00001946"/>
    </source>
</evidence>
<keyword evidence="6" id="KW-0479">Metal-binding</keyword>
<evidence type="ECO:0000256" key="4">
    <source>
        <dbReference type="ARBA" id="ARBA00012640"/>
    </source>
</evidence>
<evidence type="ECO:0000313" key="11">
    <source>
        <dbReference type="EMBL" id="AIE95847.1"/>
    </source>
</evidence>
<evidence type="ECO:0000256" key="10">
    <source>
        <dbReference type="ARBA" id="ARBA00031693"/>
    </source>
</evidence>
<keyword evidence="7 11" id="KW-0378">Hydrolase</keyword>
<dbReference type="GO" id="GO:0006564">
    <property type="term" value="P:L-serine biosynthetic process"/>
    <property type="evidence" value="ECO:0007669"/>
    <property type="project" value="UniProtKB-KW"/>
</dbReference>
<protein>
    <recommendedName>
        <fullName evidence="4">phosphoserine phosphatase</fullName>
        <ecNumber evidence="4">3.1.3.3</ecNumber>
    </recommendedName>
    <alternativeName>
        <fullName evidence="10">O-phosphoserine phosphohydrolase</fullName>
    </alternativeName>
</protein>
<reference evidence="11" key="1">
    <citation type="journal article" date="2014" name="Genome Biol. Evol.">
        <title>Pangenome evidence for extensive interdomain horizontal transfer affecting lineage core and shell genes in uncultured planktonic thaumarchaeota and euryarchaeota.</title>
        <authorList>
            <person name="Deschamps P."/>
            <person name="Zivanovic Y."/>
            <person name="Moreira D."/>
            <person name="Rodriguez-Valera F."/>
            <person name="Lopez-Garcia P."/>
        </authorList>
    </citation>
    <scope>NUCLEOTIDE SEQUENCE</scope>
</reference>
<comment type="similarity">
    <text evidence="3">Belongs to the HAD-like hydrolase superfamily. SerB family.</text>
</comment>
<dbReference type="Gene3D" id="1.10.150.210">
    <property type="entry name" value="Phosphoserine phosphatase, domain 2"/>
    <property type="match status" value="1"/>
</dbReference>
<sequence length="209" mass="23665">MLAIFDTEGVLIDGEFLPELAKVVGKEEEIWEITKKGISGEIEWEKGLIERINELKGVSYDDCKRVSDDMPIMQGAKETFDELRKLGFKTLTVSGGPDILIDRVKEELQIDYAFSNKLIFNEEKLQGVDIIVGSDKTIPIKDTIEMMKKQKEDIVITVDGANDIKLFDLAGLRISFNGTELINEKSDSIVNKKDLREIIPIIKEKFNLN</sequence>
<dbReference type="UniPathway" id="UPA00135">
    <property type="reaction ID" value="UER00198"/>
</dbReference>
<evidence type="ECO:0000256" key="2">
    <source>
        <dbReference type="ARBA" id="ARBA00005135"/>
    </source>
</evidence>
<dbReference type="NCBIfam" id="TIGR00338">
    <property type="entry name" value="serB"/>
    <property type="match status" value="1"/>
</dbReference>
<dbReference type="InterPro" id="IPR023214">
    <property type="entry name" value="HAD_sf"/>
</dbReference>
<comment type="cofactor">
    <cofactor evidence="1">
        <name>Mg(2+)</name>
        <dbReference type="ChEBI" id="CHEBI:18420"/>
    </cofactor>
</comment>
<evidence type="ECO:0000256" key="5">
    <source>
        <dbReference type="ARBA" id="ARBA00022605"/>
    </source>
</evidence>
<evidence type="ECO:0000256" key="9">
    <source>
        <dbReference type="ARBA" id="ARBA00023299"/>
    </source>
</evidence>
<evidence type="ECO:0000256" key="3">
    <source>
        <dbReference type="ARBA" id="ARBA00009184"/>
    </source>
</evidence>
<dbReference type="SUPFAM" id="SSF56784">
    <property type="entry name" value="HAD-like"/>
    <property type="match status" value="1"/>
</dbReference>
<dbReference type="GO" id="GO:0005737">
    <property type="term" value="C:cytoplasm"/>
    <property type="evidence" value="ECO:0007669"/>
    <property type="project" value="TreeGrafter"/>
</dbReference>
<gene>
    <name evidence="11" type="primary">PSPH</name>
    <name evidence="11" type="synonym">serB</name>
</gene>
<dbReference type="InterPro" id="IPR036412">
    <property type="entry name" value="HAD-like_sf"/>
</dbReference>
<evidence type="ECO:0000256" key="6">
    <source>
        <dbReference type="ARBA" id="ARBA00022723"/>
    </source>
</evidence>
<dbReference type="GO" id="GO:0036424">
    <property type="term" value="F:L-phosphoserine phosphatase activity"/>
    <property type="evidence" value="ECO:0007669"/>
    <property type="project" value="InterPro"/>
</dbReference>
<dbReference type="NCBIfam" id="TIGR01488">
    <property type="entry name" value="HAD-SF-IB"/>
    <property type="match status" value="1"/>
</dbReference>
<dbReference type="InterPro" id="IPR004469">
    <property type="entry name" value="PSP"/>
</dbReference>
<dbReference type="AlphaFoldDB" id="A0A075G1Y8"/>
<dbReference type="InterPro" id="IPR050582">
    <property type="entry name" value="HAD-like_SerB"/>
</dbReference>
<keyword evidence="8" id="KW-0460">Magnesium</keyword>
<keyword evidence="5" id="KW-0028">Amino-acid biosynthesis</keyword>
<keyword evidence="9" id="KW-0718">Serine biosynthesis</keyword>
<dbReference type="EMBL" id="KF900463">
    <property type="protein sequence ID" value="AIE95847.1"/>
    <property type="molecule type" value="Genomic_DNA"/>
</dbReference>
<comment type="pathway">
    <text evidence="2">Amino-acid biosynthesis; L-serine biosynthesis; L-serine from 3-phospho-D-glycerate: step 3/3.</text>
</comment>
<organism evidence="11">
    <name type="scientific">uncultured marine thaumarchaeote AD1000_70_G10</name>
    <dbReference type="NCBI Taxonomy" id="1455934"/>
    <lineage>
        <taxon>Archaea</taxon>
        <taxon>Nitrososphaerota</taxon>
        <taxon>environmental samples</taxon>
    </lineage>
</organism>
<name>A0A075G1Y8_9ARCH</name>
<dbReference type="EC" id="3.1.3.3" evidence="4"/>
<dbReference type="Pfam" id="PF00702">
    <property type="entry name" value="Hydrolase"/>
    <property type="match status" value="1"/>
</dbReference>
<dbReference type="PANTHER" id="PTHR43344">
    <property type="entry name" value="PHOSPHOSERINE PHOSPHATASE"/>
    <property type="match status" value="1"/>
</dbReference>
<accession>A0A075G1Y8</accession>